<dbReference type="RefSeq" id="WP_185395677.1">
    <property type="nucleotide sequence ID" value="NZ_JAASTZ010000014.1"/>
</dbReference>
<sequence length="180" mass="20957">MSKHAIGLSKKQLEIVTAMATKTATEEYSKLQKQQKKKDYSWRLRNVKLLLKNYRNLKLYCDDVVKDLTILEPFLNLMGGRALDIKSLTDTEIKTELMMKYVDSVLQTYEKACTAGTVEDSRRYRIVKDMYLNPKKLTAEKVSEKYHIDRRTVYKEINKASETLGVLMFGVDGIEDIFQR</sequence>
<dbReference type="EMBL" id="JAASUB010000014">
    <property type="protein sequence ID" value="MBC1510579.1"/>
    <property type="molecule type" value="Genomic_DNA"/>
</dbReference>
<evidence type="ECO:0000313" key="1">
    <source>
        <dbReference type="EMBL" id="MBC1510579.1"/>
    </source>
</evidence>
<protein>
    <submittedName>
        <fullName evidence="1">Uncharacterized protein</fullName>
    </submittedName>
</protein>
<gene>
    <name evidence="1" type="ORF">HCJ59_11850</name>
</gene>
<reference evidence="1 2" key="1">
    <citation type="submission" date="2020-03" db="EMBL/GenBank/DDBJ databases">
        <title>Soil Listeria distribution.</title>
        <authorList>
            <person name="Liao J."/>
            <person name="Wiedmann M."/>
        </authorList>
    </citation>
    <scope>NUCLEOTIDE SEQUENCE [LARGE SCALE GENOMIC DNA]</scope>
    <source>
        <strain evidence="1 2">FSL L7-1515</strain>
    </source>
</reference>
<proteinExistence type="predicted"/>
<name>A0ABR6SY83_9LIST</name>
<dbReference type="Proteomes" id="UP000587800">
    <property type="component" value="Unassembled WGS sequence"/>
</dbReference>
<comment type="caution">
    <text evidence="1">The sequence shown here is derived from an EMBL/GenBank/DDBJ whole genome shotgun (WGS) entry which is preliminary data.</text>
</comment>
<organism evidence="1 2">
    <name type="scientific">Listeria immobilis</name>
    <dbReference type="NCBI Taxonomy" id="2713502"/>
    <lineage>
        <taxon>Bacteria</taxon>
        <taxon>Bacillati</taxon>
        <taxon>Bacillota</taxon>
        <taxon>Bacilli</taxon>
        <taxon>Bacillales</taxon>
        <taxon>Listeriaceae</taxon>
        <taxon>Listeria</taxon>
    </lineage>
</organism>
<keyword evidence="2" id="KW-1185">Reference proteome</keyword>
<evidence type="ECO:0000313" key="2">
    <source>
        <dbReference type="Proteomes" id="UP000587800"/>
    </source>
</evidence>
<accession>A0ABR6SY83</accession>